<protein>
    <recommendedName>
        <fullName evidence="6">Extracellular serine-rich protein</fullName>
    </recommendedName>
</protein>
<dbReference type="PANTHER" id="PTHR34883">
    <property type="entry name" value="SERINE-RICH PROTEIN, PUTATIVE-RELATED-RELATED"/>
    <property type="match status" value="1"/>
</dbReference>
<keyword evidence="3" id="KW-0732">Signal</keyword>
<evidence type="ECO:0000256" key="2">
    <source>
        <dbReference type="SAM" id="Phobius"/>
    </source>
</evidence>
<evidence type="ECO:0008006" key="6">
    <source>
        <dbReference type="Google" id="ProtNLM"/>
    </source>
</evidence>
<feature type="chain" id="PRO_5012397542" description="Extracellular serine-rich protein" evidence="3">
    <location>
        <begin position="20"/>
        <end position="377"/>
    </location>
</feature>
<feature type="region of interest" description="Disordered" evidence="1">
    <location>
        <begin position="265"/>
        <end position="290"/>
    </location>
</feature>
<dbReference type="SUPFAM" id="SSF49503">
    <property type="entry name" value="Cupredoxins"/>
    <property type="match status" value="1"/>
</dbReference>
<accession>A0A218ZIX0</accession>
<feature type="compositionally biased region" description="Polar residues" evidence="1">
    <location>
        <begin position="185"/>
        <end position="197"/>
    </location>
</feature>
<dbReference type="InterPro" id="IPR008972">
    <property type="entry name" value="Cupredoxin"/>
</dbReference>
<proteinExistence type="predicted"/>
<dbReference type="InterPro" id="IPR052953">
    <property type="entry name" value="Ser-rich/MCO-related"/>
</dbReference>
<gene>
    <name evidence="4" type="ORF">B2J93_8985</name>
</gene>
<dbReference type="Gene3D" id="2.60.40.420">
    <property type="entry name" value="Cupredoxins - blue copper proteins"/>
    <property type="match status" value="1"/>
</dbReference>
<dbReference type="Proteomes" id="UP000242519">
    <property type="component" value="Unassembled WGS sequence"/>
</dbReference>
<keyword evidence="2" id="KW-0472">Membrane</keyword>
<keyword evidence="2" id="KW-0812">Transmembrane</keyword>
<dbReference type="AlphaFoldDB" id="A0A218ZIX0"/>
<dbReference type="STRING" id="503106.A0A218ZIX0"/>
<dbReference type="EMBL" id="MZNU01000003">
    <property type="protein sequence ID" value="OWP07533.1"/>
    <property type="molecule type" value="Genomic_DNA"/>
</dbReference>
<reference evidence="4 5" key="1">
    <citation type="submission" date="2017-04" db="EMBL/GenBank/DDBJ databases">
        <title>Draft genome sequence of Marssonina coronaria NL1: causal agent of apple blotch.</title>
        <authorList>
            <person name="Cheng Q."/>
        </authorList>
    </citation>
    <scope>NUCLEOTIDE SEQUENCE [LARGE SCALE GENOMIC DNA]</scope>
    <source>
        <strain evidence="4 5">NL1</strain>
    </source>
</reference>
<keyword evidence="5" id="KW-1185">Reference proteome</keyword>
<sequence>MFLFLKIGLCSVIPALVLGQARPSPSSTSSAAVATHSVNVGATGHHFTPDSLTANIGDIVEFRFYPLNHSVARAEYKYPCIPYELTDVGKQGFWSGFEPINVVLSNPPIFSLLINDTDPIFYYCSAPGACEDGMVGVINPNATRTFDVQLAYARNASIAFSPGEGFPPETKSASPSATSSTNPPGQTTTAPVTASTSHPALSTGAIAGIAIGGAAVLLLGGALVYLCVRQLTLGEMLRRNQHRLPLPSYAPDPGHMSMASSAAYTKSPHVDGRYSTQGYEDESYRSRSPPMDEGKEILPLFAPRAASPARAGNQFVGRPATSSPGRNKLNPVGLVDEPMYEPVASGDRLVPELLCSLYTAYLCLQKRSKIKFANWTS</sequence>
<comment type="caution">
    <text evidence="4">The sequence shown here is derived from an EMBL/GenBank/DDBJ whole genome shotgun (WGS) entry which is preliminary data.</text>
</comment>
<feature type="signal peptide" evidence="3">
    <location>
        <begin position="1"/>
        <end position="19"/>
    </location>
</feature>
<feature type="compositionally biased region" description="Low complexity" evidence="1">
    <location>
        <begin position="167"/>
        <end position="184"/>
    </location>
</feature>
<name>A0A218ZIX0_9HELO</name>
<feature type="transmembrane region" description="Helical" evidence="2">
    <location>
        <begin position="205"/>
        <end position="228"/>
    </location>
</feature>
<dbReference type="InParanoid" id="A0A218ZIX0"/>
<dbReference type="OrthoDB" id="2331100at2759"/>
<feature type="region of interest" description="Disordered" evidence="1">
    <location>
        <begin position="163"/>
        <end position="197"/>
    </location>
</feature>
<evidence type="ECO:0000256" key="1">
    <source>
        <dbReference type="SAM" id="MobiDB-lite"/>
    </source>
</evidence>
<keyword evidence="2" id="KW-1133">Transmembrane helix</keyword>
<organism evidence="4 5">
    <name type="scientific">Diplocarpon coronariae</name>
    <dbReference type="NCBI Taxonomy" id="2795749"/>
    <lineage>
        <taxon>Eukaryota</taxon>
        <taxon>Fungi</taxon>
        <taxon>Dikarya</taxon>
        <taxon>Ascomycota</taxon>
        <taxon>Pezizomycotina</taxon>
        <taxon>Leotiomycetes</taxon>
        <taxon>Helotiales</taxon>
        <taxon>Drepanopezizaceae</taxon>
        <taxon>Diplocarpon</taxon>
    </lineage>
</organism>
<dbReference type="CDD" id="cd00920">
    <property type="entry name" value="Cupredoxin"/>
    <property type="match status" value="1"/>
</dbReference>
<evidence type="ECO:0000313" key="5">
    <source>
        <dbReference type="Proteomes" id="UP000242519"/>
    </source>
</evidence>
<evidence type="ECO:0000313" key="4">
    <source>
        <dbReference type="EMBL" id="OWP07533.1"/>
    </source>
</evidence>
<dbReference type="PANTHER" id="PTHR34883:SF19">
    <property type="entry name" value="EXTRACELLULAR SERINE-RICH PROTEIN"/>
    <property type="match status" value="1"/>
</dbReference>
<evidence type="ECO:0000256" key="3">
    <source>
        <dbReference type="SAM" id="SignalP"/>
    </source>
</evidence>